<dbReference type="InterPro" id="IPR036890">
    <property type="entry name" value="HATPase_C_sf"/>
</dbReference>
<evidence type="ECO:0000256" key="2">
    <source>
        <dbReference type="ARBA" id="ARBA00012438"/>
    </source>
</evidence>
<dbReference type="GO" id="GO:0000155">
    <property type="term" value="F:phosphorelay sensor kinase activity"/>
    <property type="evidence" value="ECO:0007669"/>
    <property type="project" value="InterPro"/>
</dbReference>
<dbReference type="SUPFAM" id="SSF55874">
    <property type="entry name" value="ATPase domain of HSP90 chaperone/DNA topoisomerase II/histidine kinase"/>
    <property type="match status" value="1"/>
</dbReference>
<dbReference type="Pfam" id="PF02518">
    <property type="entry name" value="HATPase_c"/>
    <property type="match status" value="1"/>
</dbReference>
<dbReference type="AlphaFoldDB" id="A0A841H6G8"/>
<dbReference type="InterPro" id="IPR010559">
    <property type="entry name" value="Sig_transdc_His_kin_internal"/>
</dbReference>
<dbReference type="Gene3D" id="3.30.565.10">
    <property type="entry name" value="Histidine kinase-like ATPase, C-terminal domain"/>
    <property type="match status" value="1"/>
</dbReference>
<feature type="transmembrane region" description="Helical" evidence="3">
    <location>
        <begin position="123"/>
        <end position="146"/>
    </location>
</feature>
<evidence type="ECO:0000256" key="1">
    <source>
        <dbReference type="ARBA" id="ARBA00000085"/>
    </source>
</evidence>
<feature type="transmembrane region" description="Helical" evidence="3">
    <location>
        <begin position="82"/>
        <end position="103"/>
    </location>
</feature>
<feature type="transmembrane region" description="Helical" evidence="3">
    <location>
        <begin position="21"/>
        <end position="42"/>
    </location>
</feature>
<dbReference type="PRINTS" id="PR00344">
    <property type="entry name" value="BCTRLSENSOR"/>
</dbReference>
<feature type="transmembrane region" description="Helical" evidence="3">
    <location>
        <begin position="54"/>
        <end position="75"/>
    </location>
</feature>
<comment type="caution">
    <text evidence="5">The sequence shown here is derived from an EMBL/GenBank/DDBJ whole genome shotgun (WGS) entry which is preliminary data.</text>
</comment>
<comment type="catalytic activity">
    <reaction evidence="1">
        <text>ATP + protein L-histidine = ADP + protein N-phospho-L-histidine.</text>
        <dbReference type="EC" id="2.7.13.3"/>
    </reaction>
</comment>
<dbReference type="EMBL" id="JACHIA010000032">
    <property type="protein sequence ID" value="MBB6073875.1"/>
    <property type="molecule type" value="Genomic_DNA"/>
</dbReference>
<keyword evidence="3" id="KW-1133">Transmembrane helix</keyword>
<dbReference type="PANTHER" id="PTHR34220">
    <property type="entry name" value="SENSOR HISTIDINE KINASE YPDA"/>
    <property type="match status" value="1"/>
</dbReference>
<dbReference type="InterPro" id="IPR050640">
    <property type="entry name" value="Bact_2-comp_sensor_kinase"/>
</dbReference>
<keyword evidence="6" id="KW-1185">Reference proteome</keyword>
<dbReference type="SMART" id="SM00387">
    <property type="entry name" value="HATPase_c"/>
    <property type="match status" value="1"/>
</dbReference>
<name>A0A841H6G8_9BACT</name>
<dbReference type="InterPro" id="IPR003594">
    <property type="entry name" value="HATPase_dom"/>
</dbReference>
<dbReference type="InterPro" id="IPR005467">
    <property type="entry name" value="His_kinase_dom"/>
</dbReference>
<dbReference type="RefSeq" id="WP_170038966.1">
    <property type="nucleotide sequence ID" value="NZ_JABDTL010000002.1"/>
</dbReference>
<sequence>MADQTLAGAQAPSGTTGRFRAAVLGCWMLHAGLGLATDLYRAEGGLEGPYFVDAALSNAASSGVWLAIFVVAFTVTRAGREVRGGVASLILLVVLLTVARQWLDDAVWCLSRYAECPGGRLRLSYRLLTGPTTIATVANMFAVGWAMRTITLSREFGQRRRAARAELLRAQARALESSLRPHFLFNALQSVTTLMHRDPHSARAMMLGMRRLLEHSVESAEHPEVAVREELEIVELYLGIEGLRFGGRLQVRIDADPAALAGSLPPFVLQPLVENAVHHAIAVRGGGRIGVSLARTGGRLEVAITDTGAGGEVRAARSGSGIGLQNVRARLEMLYGRDWQLQVNAASGGTSTTLSIPFRALAVPSGAETESAAAWVPLSAARVVPLGPSATAT</sequence>
<dbReference type="GO" id="GO:0016020">
    <property type="term" value="C:membrane"/>
    <property type="evidence" value="ECO:0007669"/>
    <property type="project" value="InterPro"/>
</dbReference>
<feature type="domain" description="Histidine kinase" evidence="4">
    <location>
        <begin position="268"/>
        <end position="360"/>
    </location>
</feature>
<evidence type="ECO:0000259" key="4">
    <source>
        <dbReference type="PROSITE" id="PS50109"/>
    </source>
</evidence>
<proteinExistence type="predicted"/>
<gene>
    <name evidence="5" type="ORF">HNQ61_005554</name>
</gene>
<dbReference type="PROSITE" id="PS50109">
    <property type="entry name" value="HIS_KIN"/>
    <property type="match status" value="1"/>
</dbReference>
<dbReference type="Pfam" id="PF06580">
    <property type="entry name" value="His_kinase"/>
    <property type="match status" value="1"/>
</dbReference>
<protein>
    <recommendedName>
        <fullName evidence="2">histidine kinase</fullName>
        <ecNumber evidence="2">2.7.13.3</ecNumber>
    </recommendedName>
</protein>
<dbReference type="PANTHER" id="PTHR34220:SF7">
    <property type="entry name" value="SENSOR HISTIDINE KINASE YPDA"/>
    <property type="match status" value="1"/>
</dbReference>
<accession>A0A841H6G8</accession>
<evidence type="ECO:0000256" key="3">
    <source>
        <dbReference type="SAM" id="Phobius"/>
    </source>
</evidence>
<evidence type="ECO:0000313" key="6">
    <source>
        <dbReference type="Proteomes" id="UP000582837"/>
    </source>
</evidence>
<organism evidence="5 6">
    <name type="scientific">Longimicrobium terrae</name>
    <dbReference type="NCBI Taxonomy" id="1639882"/>
    <lineage>
        <taxon>Bacteria</taxon>
        <taxon>Pseudomonadati</taxon>
        <taxon>Gemmatimonadota</taxon>
        <taxon>Longimicrobiia</taxon>
        <taxon>Longimicrobiales</taxon>
        <taxon>Longimicrobiaceae</taxon>
        <taxon>Longimicrobium</taxon>
    </lineage>
</organism>
<evidence type="ECO:0000313" key="5">
    <source>
        <dbReference type="EMBL" id="MBB6073875.1"/>
    </source>
</evidence>
<dbReference type="Proteomes" id="UP000582837">
    <property type="component" value="Unassembled WGS sequence"/>
</dbReference>
<keyword evidence="3" id="KW-0812">Transmembrane</keyword>
<keyword evidence="3" id="KW-0472">Membrane</keyword>
<dbReference type="InterPro" id="IPR004358">
    <property type="entry name" value="Sig_transdc_His_kin-like_C"/>
</dbReference>
<dbReference type="EC" id="2.7.13.3" evidence="2"/>
<reference evidence="5 6" key="1">
    <citation type="submission" date="2020-08" db="EMBL/GenBank/DDBJ databases">
        <title>Genomic Encyclopedia of Type Strains, Phase IV (KMG-IV): sequencing the most valuable type-strain genomes for metagenomic binning, comparative biology and taxonomic classification.</title>
        <authorList>
            <person name="Goeker M."/>
        </authorList>
    </citation>
    <scope>NUCLEOTIDE SEQUENCE [LARGE SCALE GENOMIC DNA]</scope>
    <source>
        <strain evidence="5 6">DSM 29007</strain>
    </source>
</reference>